<dbReference type="RefSeq" id="WP_214534245.1">
    <property type="nucleotide sequence ID" value="NZ_JAHFVK010000001.1"/>
</dbReference>
<dbReference type="Pfam" id="PF08238">
    <property type="entry name" value="Sel1"/>
    <property type="match status" value="2"/>
</dbReference>
<protein>
    <submittedName>
        <fullName evidence="4">SPOR domain-containing protein</fullName>
    </submittedName>
</protein>
<feature type="domain" description="SPOR" evidence="3">
    <location>
        <begin position="305"/>
        <end position="383"/>
    </location>
</feature>
<dbReference type="PROSITE" id="PS51724">
    <property type="entry name" value="SPOR"/>
    <property type="match status" value="1"/>
</dbReference>
<dbReference type="SUPFAM" id="SSF81901">
    <property type="entry name" value="HCP-like"/>
    <property type="match status" value="1"/>
</dbReference>
<dbReference type="InterPro" id="IPR007730">
    <property type="entry name" value="SPOR-like_dom"/>
</dbReference>
<dbReference type="PANTHER" id="PTHR11102:SF160">
    <property type="entry name" value="ERAD-ASSOCIATED E3 UBIQUITIN-PROTEIN LIGASE COMPONENT HRD3"/>
    <property type="match status" value="1"/>
</dbReference>
<organism evidence="4 5">
    <name type="scientific">Croceibacterium selenioxidans</name>
    <dbReference type="NCBI Taxonomy" id="2838833"/>
    <lineage>
        <taxon>Bacteria</taxon>
        <taxon>Pseudomonadati</taxon>
        <taxon>Pseudomonadota</taxon>
        <taxon>Alphaproteobacteria</taxon>
        <taxon>Sphingomonadales</taxon>
        <taxon>Erythrobacteraceae</taxon>
        <taxon>Croceibacterium</taxon>
    </lineage>
</organism>
<evidence type="ECO:0000256" key="2">
    <source>
        <dbReference type="SAM" id="SignalP"/>
    </source>
</evidence>
<gene>
    <name evidence="4" type="ORF">KK137_01470</name>
</gene>
<name>A0ABS5VZV9_9SPHN</name>
<evidence type="ECO:0000259" key="3">
    <source>
        <dbReference type="PROSITE" id="PS51724"/>
    </source>
</evidence>
<evidence type="ECO:0000256" key="1">
    <source>
        <dbReference type="SAM" id="MobiDB-lite"/>
    </source>
</evidence>
<feature type="region of interest" description="Disordered" evidence="1">
    <location>
        <begin position="281"/>
        <end position="307"/>
    </location>
</feature>
<dbReference type="InterPro" id="IPR006597">
    <property type="entry name" value="Sel1-like"/>
</dbReference>
<reference evidence="4 5" key="1">
    <citation type="submission" date="2021-05" db="EMBL/GenBank/DDBJ databases">
        <title>Croceibacterium sp. LX-88 genome sequence.</title>
        <authorList>
            <person name="Luo X."/>
        </authorList>
    </citation>
    <scope>NUCLEOTIDE SEQUENCE [LARGE SCALE GENOMIC DNA]</scope>
    <source>
        <strain evidence="4 5">LX-88</strain>
    </source>
</reference>
<sequence length="383" mass="39596">MLPDLKKPVRAAAVALAVLGAVPALADVRAGVDAWSRGDFALAVREWEAPAANGDADAMFNLAQAYRLGRGVPVDFARAESLYARAAEAGHIRAADTYGLMLFQEGRREAALPYVQAAARRGDPRAQYLLGVAHFNGDGLDRDWVRAYALLTLANGSGLPQAAVALSEMDQAIPLDQRQQGAGLAMQLREEAQLARATELTAAELGPSLASAGPSAVSTVSPPASASRSALDDAILATGMENPAEAGANFALGSADGVASAPGGTDVREAEPVVVASIEAHAPAARPARAQERSVSPGAARESAQAATGPWRVQLGAFSVAGNAEKLWGKLSSRSELKGTERLMVPSGRVTKLQAGGFPTRAAADEACRSLQRSGQDCLVTRS</sequence>
<keyword evidence="5" id="KW-1185">Reference proteome</keyword>
<dbReference type="SMART" id="SM00671">
    <property type="entry name" value="SEL1"/>
    <property type="match status" value="2"/>
</dbReference>
<proteinExistence type="predicted"/>
<feature type="signal peptide" evidence="2">
    <location>
        <begin position="1"/>
        <end position="26"/>
    </location>
</feature>
<feature type="chain" id="PRO_5046425821" evidence="2">
    <location>
        <begin position="27"/>
        <end position="383"/>
    </location>
</feature>
<dbReference type="Gene3D" id="1.25.40.10">
    <property type="entry name" value="Tetratricopeptide repeat domain"/>
    <property type="match status" value="1"/>
</dbReference>
<dbReference type="SUPFAM" id="SSF110997">
    <property type="entry name" value="Sporulation related repeat"/>
    <property type="match status" value="1"/>
</dbReference>
<dbReference type="Pfam" id="PF05036">
    <property type="entry name" value="SPOR"/>
    <property type="match status" value="1"/>
</dbReference>
<evidence type="ECO:0000313" key="5">
    <source>
        <dbReference type="Proteomes" id="UP000811255"/>
    </source>
</evidence>
<dbReference type="PANTHER" id="PTHR11102">
    <property type="entry name" value="SEL-1-LIKE PROTEIN"/>
    <property type="match status" value="1"/>
</dbReference>
<comment type="caution">
    <text evidence="4">The sequence shown here is derived from an EMBL/GenBank/DDBJ whole genome shotgun (WGS) entry which is preliminary data.</text>
</comment>
<dbReference type="InterPro" id="IPR011990">
    <property type="entry name" value="TPR-like_helical_dom_sf"/>
</dbReference>
<dbReference type="Gene3D" id="3.30.70.1070">
    <property type="entry name" value="Sporulation related repeat"/>
    <property type="match status" value="1"/>
</dbReference>
<dbReference type="Proteomes" id="UP000811255">
    <property type="component" value="Unassembled WGS sequence"/>
</dbReference>
<dbReference type="EMBL" id="JAHFVK010000001">
    <property type="protein sequence ID" value="MBT2132989.1"/>
    <property type="molecule type" value="Genomic_DNA"/>
</dbReference>
<keyword evidence="2" id="KW-0732">Signal</keyword>
<accession>A0ABS5VZV9</accession>
<dbReference type="InterPro" id="IPR050767">
    <property type="entry name" value="Sel1_AlgK"/>
</dbReference>
<evidence type="ECO:0000313" key="4">
    <source>
        <dbReference type="EMBL" id="MBT2132989.1"/>
    </source>
</evidence>
<dbReference type="InterPro" id="IPR036680">
    <property type="entry name" value="SPOR-like_sf"/>
</dbReference>